<dbReference type="PROSITE" id="PS50948">
    <property type="entry name" value="PAN"/>
    <property type="match status" value="1"/>
</dbReference>
<sequence>MKFIVVYPLHLAENQCFKLVEPTLSIYARANEFRQERHISLEQCRESCVETPSCQGLAFFKRSRRHSTGLCRLFRGSTDADVNDDPDNSAQLINCGENCRLEQNECNLGKQLRV</sequence>
<feature type="domain" description="Apple" evidence="1">
    <location>
        <begin position="16"/>
        <end position="95"/>
    </location>
</feature>
<dbReference type="AlphaFoldDB" id="A0A0R3WZ01"/>
<dbReference type="EMBL" id="UYWX01010048">
    <property type="protein sequence ID" value="VDM28107.1"/>
    <property type="molecule type" value="Genomic_DNA"/>
</dbReference>
<organism evidence="4">
    <name type="scientific">Hydatigena taeniaeformis</name>
    <name type="common">Feline tapeworm</name>
    <name type="synonym">Taenia taeniaeformis</name>
    <dbReference type="NCBI Taxonomy" id="6205"/>
    <lineage>
        <taxon>Eukaryota</taxon>
        <taxon>Metazoa</taxon>
        <taxon>Spiralia</taxon>
        <taxon>Lophotrochozoa</taxon>
        <taxon>Platyhelminthes</taxon>
        <taxon>Cestoda</taxon>
        <taxon>Eucestoda</taxon>
        <taxon>Cyclophyllidea</taxon>
        <taxon>Taeniidae</taxon>
        <taxon>Hydatigera</taxon>
    </lineage>
</organism>
<keyword evidence="3" id="KW-1185">Reference proteome</keyword>
<dbReference type="Gene3D" id="3.50.4.10">
    <property type="entry name" value="Hepatocyte Growth Factor"/>
    <property type="match status" value="1"/>
</dbReference>
<evidence type="ECO:0000313" key="2">
    <source>
        <dbReference type="EMBL" id="VDM28107.1"/>
    </source>
</evidence>
<accession>A0A0R3WZ01</accession>
<name>A0A0R3WZ01_HYDTA</name>
<dbReference type="WBParaSite" id="TTAC_0000599101-mRNA-1">
    <property type="protein sequence ID" value="TTAC_0000599101-mRNA-1"/>
    <property type="gene ID" value="TTAC_0000599101"/>
</dbReference>
<reference evidence="2 3" key="2">
    <citation type="submission" date="2018-11" db="EMBL/GenBank/DDBJ databases">
        <authorList>
            <consortium name="Pathogen Informatics"/>
        </authorList>
    </citation>
    <scope>NUCLEOTIDE SEQUENCE [LARGE SCALE GENOMIC DNA]</scope>
</reference>
<proteinExistence type="predicted"/>
<evidence type="ECO:0000313" key="3">
    <source>
        <dbReference type="Proteomes" id="UP000274429"/>
    </source>
</evidence>
<dbReference type="OrthoDB" id="6276417at2759"/>
<evidence type="ECO:0000313" key="4">
    <source>
        <dbReference type="WBParaSite" id="TTAC_0000599101-mRNA-1"/>
    </source>
</evidence>
<evidence type="ECO:0000259" key="1">
    <source>
        <dbReference type="PROSITE" id="PS50948"/>
    </source>
</evidence>
<dbReference type="Proteomes" id="UP000274429">
    <property type="component" value="Unassembled WGS sequence"/>
</dbReference>
<protein>
    <submittedName>
        <fullName evidence="4">Apple domain-containing protein</fullName>
    </submittedName>
</protein>
<dbReference type="InterPro" id="IPR003609">
    <property type="entry name" value="Pan_app"/>
</dbReference>
<gene>
    <name evidence="2" type="ORF">TTAC_LOCUS5977</name>
</gene>
<reference evidence="4" key="1">
    <citation type="submission" date="2017-02" db="UniProtKB">
        <authorList>
            <consortium name="WormBaseParasite"/>
        </authorList>
    </citation>
    <scope>IDENTIFICATION</scope>
</reference>